<evidence type="ECO:0000313" key="1">
    <source>
        <dbReference type="EMBL" id="MCK7592246.1"/>
    </source>
</evidence>
<evidence type="ECO:0000313" key="2">
    <source>
        <dbReference type="Proteomes" id="UP001431449"/>
    </source>
</evidence>
<name>A0ABT0GCJ4_9GAMM</name>
<protein>
    <submittedName>
        <fullName evidence="1">YbhB/YbcL family Raf kinase inhibitor-like protein</fullName>
    </submittedName>
</protein>
<reference evidence="1" key="1">
    <citation type="submission" date="2022-04" db="EMBL/GenBank/DDBJ databases">
        <title>Lysobacter sp. CAU 1642 isolated from sea sand.</title>
        <authorList>
            <person name="Kim W."/>
        </authorList>
    </citation>
    <scope>NUCLEOTIDE SEQUENCE</scope>
    <source>
        <strain evidence="1">CAU 1642</strain>
    </source>
</reference>
<dbReference type="Pfam" id="PF01161">
    <property type="entry name" value="PBP"/>
    <property type="match status" value="1"/>
</dbReference>
<accession>A0ABT0GCJ4</accession>
<dbReference type="PANTHER" id="PTHR30289">
    <property type="entry name" value="UNCHARACTERIZED PROTEIN YBCL-RELATED"/>
    <property type="match status" value="1"/>
</dbReference>
<dbReference type="RefSeq" id="WP_248204288.1">
    <property type="nucleotide sequence ID" value="NZ_JALNMH010000001.1"/>
</dbReference>
<gene>
    <name evidence="1" type="ORF">M0G41_01025</name>
</gene>
<dbReference type="SUPFAM" id="SSF49777">
    <property type="entry name" value="PEBP-like"/>
    <property type="match status" value="1"/>
</dbReference>
<keyword evidence="1" id="KW-0649">Protein kinase inhibitor</keyword>
<dbReference type="Gene3D" id="3.90.280.10">
    <property type="entry name" value="PEBP-like"/>
    <property type="match status" value="1"/>
</dbReference>
<dbReference type="PANTHER" id="PTHR30289:SF1">
    <property type="entry name" value="PEBP (PHOSPHATIDYLETHANOLAMINE-BINDING PROTEIN) FAMILY PROTEIN"/>
    <property type="match status" value="1"/>
</dbReference>
<proteinExistence type="predicted"/>
<dbReference type="InterPro" id="IPR008914">
    <property type="entry name" value="PEBP"/>
</dbReference>
<comment type="caution">
    <text evidence="1">The sequence shown here is derived from an EMBL/GenBank/DDBJ whole genome shotgun (WGS) entry which is preliminary data.</text>
</comment>
<dbReference type="InterPro" id="IPR036610">
    <property type="entry name" value="PEBP-like_sf"/>
</dbReference>
<dbReference type="Proteomes" id="UP001431449">
    <property type="component" value="Unassembled WGS sequence"/>
</dbReference>
<dbReference type="EMBL" id="JALNMH010000001">
    <property type="protein sequence ID" value="MCK7592246.1"/>
    <property type="molecule type" value="Genomic_DNA"/>
</dbReference>
<organism evidence="1 2">
    <name type="scientific">Pseudomarimonas salicorniae</name>
    <dbReference type="NCBI Taxonomy" id="2933270"/>
    <lineage>
        <taxon>Bacteria</taxon>
        <taxon>Pseudomonadati</taxon>
        <taxon>Pseudomonadota</taxon>
        <taxon>Gammaproteobacteria</taxon>
        <taxon>Lysobacterales</taxon>
        <taxon>Lysobacteraceae</taxon>
        <taxon>Pseudomarimonas</taxon>
    </lineage>
</organism>
<dbReference type="InterPro" id="IPR005247">
    <property type="entry name" value="YbhB_YbcL/LppC-like"/>
</dbReference>
<dbReference type="GO" id="GO:0004860">
    <property type="term" value="F:protein kinase inhibitor activity"/>
    <property type="evidence" value="ECO:0007669"/>
    <property type="project" value="UniProtKB-KW"/>
</dbReference>
<sequence>MKLRSDSFRQGKRIPAEFAFGRPGDAGEPCVLAANRSPHLAWDEVPEGTRSFALWCVDPDVPSRGDDVNQAGRTVPAELPRIDFTHWLIADMPAATRELAAGACSDGVTARGKTSPPGPAGSVHGRNDYTGWFAGDEAMAGTYLGYDGPCPPFNDSLPHRYFFRIYALDVERLGLEEGFDAGALQRAMQGHVLGEAAIFGQYSLNPALSRAGDG</sequence>
<keyword evidence="2" id="KW-1185">Reference proteome</keyword>
<dbReference type="CDD" id="cd00865">
    <property type="entry name" value="PEBP_bact_arch"/>
    <property type="match status" value="1"/>
</dbReference>
<dbReference type="NCBIfam" id="TIGR00481">
    <property type="entry name" value="YbhB/YbcL family Raf kinase inhibitor-like protein"/>
    <property type="match status" value="1"/>
</dbReference>